<gene>
    <name evidence="3 4" type="primary">LOC107223523</name>
</gene>
<feature type="compositionally biased region" description="Polar residues" evidence="1">
    <location>
        <begin position="401"/>
        <end position="412"/>
    </location>
</feature>
<sequence>MPRNDILVTRVTRSQEKKEKILSDKGDTNKPGTNQVPNKFFKSKTLRAAPKKRLMQRTMPKRATRLNQIKNDDSSEFVPSMKQPTLSESFARASVRGKLRPRKEVKNYCDASVLAKSISPDKRKSFVLLENIDFNKGTNKAPVYKSVKTTDKDSEGKESVYEFDFDVNDPKEKVNKGKKKRARRKAATVKKKKTDAKSVVEKLQEPLKEQTKVTEPSKSLTPEDEVGGNVVSLPVGGTVVETKEEGQKTTSVTEDGPCDLPTSKNVPLKSPQLRIAHVEKLTGDRKVSFKSNLSRTGQNSTKFNPFRSTISVFRQRPTLQTQEMMNHSLLNKSLSPIKNETDHFDPASPWRPPTSNELFSIKRMVQSTPQPRRITSTSSSVEFRRIHRILENNENRENVEPTRSSTSPVSRQGESKAVKPLGLRTLNAENIQAGPNISSDASRLGGTRPFTQSSNRAENKVNTGFGDRLYKSPSKNNKIMVGSGLRRKNQEVLRSVTHDDENLPLGEDAKFLKQSKLNSFLNMDEMPESTTINTSHGIFGDSIATPAISEQTLKIPRPVEIENCFGFEDDYSSTQVTPIKFDNKQDRTPVKKVFERPRGRVLSTEKGSSVKTARISLGEIKNTLYPRKETKIDNVETKNDKERKTELDINAIKDSINQEADVRPTDASNTVKFTDTFDVLSESVQGQETDKSLDAEISLFADMEPVHFTKPPRRSYAKKRERVRYWSSEAEEDDEFENDVENPTRKKKKRQKLTKVAQVENKKIEEWVKSVNNTFREIDEFDLVVEKAP</sequence>
<feature type="compositionally biased region" description="Basic residues" evidence="1">
    <location>
        <begin position="52"/>
        <end position="64"/>
    </location>
</feature>
<feature type="compositionally biased region" description="Basic and acidic residues" evidence="1">
    <location>
        <begin position="195"/>
        <end position="212"/>
    </location>
</feature>
<accession>A0A6J0BX74</accession>
<feature type="region of interest" description="Disordered" evidence="1">
    <location>
        <begin position="1"/>
        <end position="38"/>
    </location>
</feature>
<feature type="compositionally biased region" description="Acidic residues" evidence="1">
    <location>
        <begin position="729"/>
        <end position="740"/>
    </location>
</feature>
<dbReference type="KEGG" id="nlo:107223523"/>
<feature type="region of interest" description="Disordered" evidence="1">
    <location>
        <begin position="433"/>
        <end position="477"/>
    </location>
</feature>
<dbReference type="GeneID" id="107223523"/>
<evidence type="ECO:0000256" key="1">
    <source>
        <dbReference type="SAM" id="MobiDB-lite"/>
    </source>
</evidence>
<dbReference type="RefSeq" id="XP_046601613.1">
    <property type="nucleotide sequence ID" value="XM_046745657.1"/>
</dbReference>
<feature type="region of interest" description="Disordered" evidence="1">
    <location>
        <begin position="392"/>
        <end position="417"/>
    </location>
</feature>
<protein>
    <submittedName>
        <fullName evidence="3 4">Uncharacterized protein LOC107223523</fullName>
    </submittedName>
</protein>
<feature type="region of interest" description="Disordered" evidence="1">
    <location>
        <begin position="52"/>
        <end position="83"/>
    </location>
</feature>
<organism evidence="2 3">
    <name type="scientific">Neodiprion lecontei</name>
    <name type="common">Redheaded pine sawfly</name>
    <dbReference type="NCBI Taxonomy" id="441921"/>
    <lineage>
        <taxon>Eukaryota</taxon>
        <taxon>Metazoa</taxon>
        <taxon>Ecdysozoa</taxon>
        <taxon>Arthropoda</taxon>
        <taxon>Hexapoda</taxon>
        <taxon>Insecta</taxon>
        <taxon>Pterygota</taxon>
        <taxon>Neoptera</taxon>
        <taxon>Endopterygota</taxon>
        <taxon>Hymenoptera</taxon>
        <taxon>Tenthredinoidea</taxon>
        <taxon>Diprionidae</taxon>
        <taxon>Diprioninae</taxon>
        <taxon>Neodiprion</taxon>
    </lineage>
</organism>
<dbReference type="OrthoDB" id="7695927at2759"/>
<dbReference type="Proteomes" id="UP000829291">
    <property type="component" value="Chromosome 7"/>
</dbReference>
<dbReference type="RefSeq" id="XP_015518703.2">
    <property type="nucleotide sequence ID" value="XM_015663217.2"/>
</dbReference>
<name>A0A6J0BX74_NEOLC</name>
<feature type="region of interest" description="Disordered" evidence="1">
    <location>
        <begin position="171"/>
        <end position="267"/>
    </location>
</feature>
<feature type="compositionally biased region" description="Polar residues" evidence="1">
    <location>
        <begin position="449"/>
        <end position="462"/>
    </location>
</feature>
<evidence type="ECO:0000313" key="3">
    <source>
        <dbReference type="RefSeq" id="XP_015518703.2"/>
    </source>
</evidence>
<evidence type="ECO:0000313" key="2">
    <source>
        <dbReference type="Proteomes" id="UP000829291"/>
    </source>
</evidence>
<feature type="region of interest" description="Disordered" evidence="1">
    <location>
        <begin position="719"/>
        <end position="755"/>
    </location>
</feature>
<dbReference type="AlphaFoldDB" id="A0A6J0BX74"/>
<proteinExistence type="predicted"/>
<evidence type="ECO:0000313" key="4">
    <source>
        <dbReference type="RefSeq" id="XP_046601613.1"/>
    </source>
</evidence>
<dbReference type="InParanoid" id="A0A6J0BX74"/>
<reference evidence="3 4" key="1">
    <citation type="submission" date="2025-05" db="UniProtKB">
        <authorList>
            <consortium name="RefSeq"/>
        </authorList>
    </citation>
    <scope>IDENTIFICATION</scope>
    <source>
        <tissue evidence="3 4">Thorax and Abdomen</tissue>
    </source>
</reference>
<keyword evidence="2" id="KW-1185">Reference proteome</keyword>
<feature type="compositionally biased region" description="Basic residues" evidence="1">
    <location>
        <begin position="176"/>
        <end position="194"/>
    </location>
</feature>
<feature type="compositionally biased region" description="Basic and acidic residues" evidence="1">
    <location>
        <begin position="13"/>
        <end position="28"/>
    </location>
</feature>